<accession>A0A9P6CHH4</accession>
<reference evidence="1" key="1">
    <citation type="submission" date="2020-11" db="EMBL/GenBank/DDBJ databases">
        <authorList>
            <consortium name="DOE Joint Genome Institute"/>
            <person name="Ahrendt S."/>
            <person name="Riley R."/>
            <person name="Andreopoulos W."/>
            <person name="Labutti K."/>
            <person name="Pangilinan J."/>
            <person name="Ruiz-Duenas F.J."/>
            <person name="Barrasa J.M."/>
            <person name="Sanchez-Garcia M."/>
            <person name="Camarero S."/>
            <person name="Miyauchi S."/>
            <person name="Serrano A."/>
            <person name="Linde D."/>
            <person name="Babiker R."/>
            <person name="Drula E."/>
            <person name="Ayuso-Fernandez I."/>
            <person name="Pacheco R."/>
            <person name="Padilla G."/>
            <person name="Ferreira P."/>
            <person name="Barriuso J."/>
            <person name="Kellner H."/>
            <person name="Castanera R."/>
            <person name="Alfaro M."/>
            <person name="Ramirez L."/>
            <person name="Pisabarro A.G."/>
            <person name="Kuo A."/>
            <person name="Tritt A."/>
            <person name="Lipzen A."/>
            <person name="He G."/>
            <person name="Yan M."/>
            <person name="Ng V."/>
            <person name="Cullen D."/>
            <person name="Martin F."/>
            <person name="Rosso M.-N."/>
            <person name="Henrissat B."/>
            <person name="Hibbett D."/>
            <person name="Martinez A.T."/>
            <person name="Grigoriev I.V."/>
        </authorList>
    </citation>
    <scope>NUCLEOTIDE SEQUENCE</scope>
    <source>
        <strain evidence="1">CBS 247.69</strain>
    </source>
</reference>
<keyword evidence="2" id="KW-1185">Reference proteome</keyword>
<evidence type="ECO:0000313" key="1">
    <source>
        <dbReference type="EMBL" id="KAF9466431.1"/>
    </source>
</evidence>
<protein>
    <submittedName>
        <fullName evidence="1">Uncharacterized protein</fullName>
    </submittedName>
</protein>
<proteinExistence type="predicted"/>
<sequence length="175" mass="18799">MGIPEESTDAASAAWLPLACDCLFDPPPPCTACVHREIKLHLDEMPEFLSPPPPKFPRAARIRLGGTRVWCSSPLAVEYIDTELISDGLCAIRCFDRGGRGGIWSDGDNGGDRVGRSAARVARWVEPLTERRGLGFAGAGMGAGGRMRCAGMNWVVKWRPGKTDLEGASRCQGSS</sequence>
<gene>
    <name evidence="1" type="ORF">BDZ94DRAFT_1251936</name>
</gene>
<comment type="caution">
    <text evidence="1">The sequence shown here is derived from an EMBL/GenBank/DDBJ whole genome shotgun (WGS) entry which is preliminary data.</text>
</comment>
<dbReference type="EMBL" id="MU150242">
    <property type="protein sequence ID" value="KAF9466431.1"/>
    <property type="molecule type" value="Genomic_DNA"/>
</dbReference>
<organism evidence="1 2">
    <name type="scientific">Collybia nuda</name>
    <dbReference type="NCBI Taxonomy" id="64659"/>
    <lineage>
        <taxon>Eukaryota</taxon>
        <taxon>Fungi</taxon>
        <taxon>Dikarya</taxon>
        <taxon>Basidiomycota</taxon>
        <taxon>Agaricomycotina</taxon>
        <taxon>Agaricomycetes</taxon>
        <taxon>Agaricomycetidae</taxon>
        <taxon>Agaricales</taxon>
        <taxon>Tricholomatineae</taxon>
        <taxon>Clitocybaceae</taxon>
        <taxon>Collybia</taxon>
    </lineage>
</organism>
<dbReference type="Proteomes" id="UP000807353">
    <property type="component" value="Unassembled WGS sequence"/>
</dbReference>
<dbReference type="AlphaFoldDB" id="A0A9P6CHH4"/>
<name>A0A9P6CHH4_9AGAR</name>
<evidence type="ECO:0000313" key="2">
    <source>
        <dbReference type="Proteomes" id="UP000807353"/>
    </source>
</evidence>